<sequence>MPIDGYGSSTPPLGLADATPSRRGAASTLPMTARAGDSRRASAAGQRPPAGGGLGYSIRYFLAGKTQRAAMRAARSESCLAEAVRTFAVQWGRRRIDDVPAREGARLLRAVCNHALSCAADAREQDVGGIARRSLAQLKDPDGLSLLYNDLAARGADTRALAESQPAGLRQTAHAVLDTLEQALADTLAEWIGTPLFGRLLRIGGRDGSAAAQVRATLEQLQGVGLWLSSPRRPAAQVLARMLDILTDSELGQLTAQAWPELASQAEAGGIAPAGLDAAMAFLQACDGEALQLWRDALQRQLDDRERVTAGQATRAFGRVGNLQRLGECMRAAYRELNLQALTLSGFLPNPTLLQARIRAETLALVMQNLPESWRLAGLRALSAQDLSAIKSTLTRPAHRPSSDASVDATLEAAQADMLAAHRRAVEGALADLHESIARRDRTVAATRLGALGVAVTELDVARRAFRMAMPADLAESLRHVVSCMRSLLPRQSRARRDDALGLAEPADTPHALHRLSDAELGALRAARQPLAPFGMLVDKTALKQEIQARRGIPPAVHAAMDGLLDTLMDADADAAETHAGLRDVAGLLVGLNARRAAMGEDISAENNAELAAEAVRQALDRAMGRDPAPTQDRWAHLLARRDLTGQAMDAVVEGLAQWSARQPGDEAARLDACTSRVIMAWRVERYLYGAVHEAGLAPDAGPNRAHGDAADDGLDDARRAALAGQFGMDCDAAGRTVRPCMTRALHRLFEQHLAAPSVADTAQPRAVRLYAGDGAPSWFSVGERFRRDMLERPGMSLRVEGISAQGAGVRSAVFPAGLEGTARLEAMGLALHALRELAGAALPAMTRWLHGGIAQAFAAALDATPGGYLLRLPDGSLATMPPIAPDTAHMRVRREADGRFSLETVLAWMEIGRLPLVPGQWTPRAFMARLDAGRSHVTARFVLAMDAGGAVTGLGETVDIRYRLVPLQ</sequence>
<protein>
    <submittedName>
        <fullName evidence="2">Uncharacterized protein</fullName>
    </submittedName>
</protein>
<gene>
    <name evidence="2" type="ORF">BAU06_01520</name>
</gene>
<organism evidence="2 3">
    <name type="scientific">Bordetella bronchialis</name>
    <dbReference type="NCBI Taxonomy" id="463025"/>
    <lineage>
        <taxon>Bacteria</taxon>
        <taxon>Pseudomonadati</taxon>
        <taxon>Pseudomonadota</taxon>
        <taxon>Betaproteobacteria</taxon>
        <taxon>Burkholderiales</taxon>
        <taxon>Alcaligenaceae</taxon>
        <taxon>Bordetella</taxon>
    </lineage>
</organism>
<evidence type="ECO:0000313" key="2">
    <source>
        <dbReference type="EMBL" id="ANN65165.1"/>
    </source>
</evidence>
<name>A0ABM6CMK2_9BORD</name>
<dbReference type="EMBL" id="CP016170">
    <property type="protein sequence ID" value="ANN65165.1"/>
    <property type="molecule type" value="Genomic_DNA"/>
</dbReference>
<accession>A0ABM6CMK2</accession>
<reference evidence="2 3" key="1">
    <citation type="submission" date="2016-06" db="EMBL/GenBank/DDBJ databases">
        <title>Complete genome sequences of Bordetella bronchialis and Bordetella flabilis.</title>
        <authorList>
            <person name="LiPuma J.J."/>
            <person name="Spilker T."/>
        </authorList>
    </citation>
    <scope>NUCLEOTIDE SEQUENCE [LARGE SCALE GENOMIC DNA]</scope>
    <source>
        <strain evidence="2 3">AU3182</strain>
    </source>
</reference>
<dbReference type="RefSeq" id="WP_066343498.1">
    <property type="nucleotide sequence ID" value="NZ_CBCSFJ010000031.1"/>
</dbReference>
<proteinExistence type="predicted"/>
<feature type="region of interest" description="Disordered" evidence="1">
    <location>
        <begin position="1"/>
        <end position="50"/>
    </location>
</feature>
<evidence type="ECO:0000256" key="1">
    <source>
        <dbReference type="SAM" id="MobiDB-lite"/>
    </source>
</evidence>
<evidence type="ECO:0000313" key="3">
    <source>
        <dbReference type="Proteomes" id="UP000091897"/>
    </source>
</evidence>
<dbReference type="Proteomes" id="UP000091897">
    <property type="component" value="Chromosome"/>
</dbReference>
<keyword evidence="3" id="KW-1185">Reference proteome</keyword>